<dbReference type="GO" id="GO:0004534">
    <property type="term" value="F:5'-3' RNA exonuclease activity"/>
    <property type="evidence" value="ECO:0007669"/>
    <property type="project" value="TreeGrafter"/>
</dbReference>
<evidence type="ECO:0000313" key="2">
    <source>
        <dbReference type="EMBL" id="KZX12543.1"/>
    </source>
</evidence>
<dbReference type="EMBL" id="LWMV01000166">
    <property type="protein sequence ID" value="KZX12543.1"/>
    <property type="molecule type" value="Genomic_DNA"/>
</dbReference>
<organism evidence="2 3">
    <name type="scientific">Methanobrevibacter curvatus</name>
    <dbReference type="NCBI Taxonomy" id="49547"/>
    <lineage>
        <taxon>Archaea</taxon>
        <taxon>Methanobacteriati</taxon>
        <taxon>Methanobacteriota</taxon>
        <taxon>Methanomada group</taxon>
        <taxon>Methanobacteria</taxon>
        <taxon>Methanobacteriales</taxon>
        <taxon>Methanobacteriaceae</taxon>
        <taxon>Methanobrevibacter</taxon>
    </lineage>
</organism>
<dbReference type="PANTHER" id="PTHR42924:SF3">
    <property type="entry name" value="POLYMERASE_HISTIDINOL PHOSPHATASE N-TERMINAL DOMAIN-CONTAINING PROTEIN"/>
    <property type="match status" value="1"/>
</dbReference>
<dbReference type="Pfam" id="PF13263">
    <property type="entry name" value="PHP_C"/>
    <property type="match status" value="1"/>
</dbReference>
<dbReference type="GO" id="GO:0035312">
    <property type="term" value="F:5'-3' DNA exonuclease activity"/>
    <property type="evidence" value="ECO:0007669"/>
    <property type="project" value="TreeGrafter"/>
</dbReference>
<evidence type="ECO:0000313" key="3">
    <source>
        <dbReference type="Proteomes" id="UP000077245"/>
    </source>
</evidence>
<dbReference type="PATRIC" id="fig|49547.3.peg.1102"/>
<dbReference type="SUPFAM" id="SSF89550">
    <property type="entry name" value="PHP domain-like"/>
    <property type="match status" value="1"/>
</dbReference>
<name>A0A166AW59_9EURY</name>
<feature type="domain" description="Polymerase/histidinol phosphatase N-terminal" evidence="1">
    <location>
        <begin position="3"/>
        <end position="70"/>
    </location>
</feature>
<dbReference type="RefSeq" id="WP_067091122.1">
    <property type="nucleotide sequence ID" value="NZ_LWMV01000166.1"/>
</dbReference>
<dbReference type="InterPro" id="IPR004013">
    <property type="entry name" value="PHP_dom"/>
</dbReference>
<protein>
    <submittedName>
        <fullName evidence="2">PHP domain protein</fullName>
    </submittedName>
</protein>
<dbReference type="CDD" id="cd07432">
    <property type="entry name" value="PHP_HisPPase"/>
    <property type="match status" value="1"/>
</dbReference>
<dbReference type="AlphaFoldDB" id="A0A166AW59"/>
<accession>A0A166AW59</accession>
<dbReference type="STRING" id="49547.MBCUR_10330"/>
<dbReference type="InterPro" id="IPR052018">
    <property type="entry name" value="PHP_domain"/>
</dbReference>
<dbReference type="InterPro" id="IPR016195">
    <property type="entry name" value="Pol/histidinol_Pase-like"/>
</dbReference>
<dbReference type="OrthoDB" id="50465at2157"/>
<dbReference type="SMART" id="SM00481">
    <property type="entry name" value="POLIIIAc"/>
    <property type="match status" value="1"/>
</dbReference>
<reference evidence="2 3" key="1">
    <citation type="submission" date="2016-04" db="EMBL/GenBank/DDBJ databases">
        <title>Genome sequence of Methanobrevibacter curvatus DSM 11111.</title>
        <authorList>
            <person name="Poehlein A."/>
            <person name="Seedorf H."/>
            <person name="Daniel R."/>
        </authorList>
    </citation>
    <scope>NUCLEOTIDE SEQUENCE [LARGE SCALE GENOMIC DNA]</scope>
    <source>
        <strain evidence="2 3">DSM 11111</strain>
    </source>
</reference>
<sequence length="232" mass="26187">MKFDPHIHSLYSGDSNSSIEGILKTSMEKKMDIIAISDHDTIKGSKKAIELSKEYKNIVIIPSIEITTTKGHILGLGVEELIEKNLSPEETIEKIHELNGLAIIPHPYTFYRHGLLTKVNYKDLKIDGLETKNGRYILGYGNHKANKLLKTSKIAGLGASDSHFLESIGDCYSEILINKDNDYDLENDNIIKEEILSAIKKNKVLAKGKGTSNMLIFKEFVNKKIKRKYKRN</sequence>
<keyword evidence="3" id="KW-1185">Reference proteome</keyword>
<comment type="caution">
    <text evidence="2">The sequence shown here is derived from an EMBL/GenBank/DDBJ whole genome shotgun (WGS) entry which is preliminary data.</text>
</comment>
<dbReference type="PANTHER" id="PTHR42924">
    <property type="entry name" value="EXONUCLEASE"/>
    <property type="match status" value="1"/>
</dbReference>
<dbReference type="Proteomes" id="UP000077245">
    <property type="component" value="Unassembled WGS sequence"/>
</dbReference>
<gene>
    <name evidence="2" type="ORF">MBCUR_10330</name>
</gene>
<evidence type="ECO:0000259" key="1">
    <source>
        <dbReference type="SMART" id="SM00481"/>
    </source>
</evidence>
<dbReference type="InterPro" id="IPR003141">
    <property type="entry name" value="Pol/His_phosphatase_N"/>
</dbReference>
<proteinExistence type="predicted"/>
<dbReference type="Pfam" id="PF02811">
    <property type="entry name" value="PHP"/>
    <property type="match status" value="1"/>
</dbReference>
<dbReference type="Gene3D" id="3.20.20.140">
    <property type="entry name" value="Metal-dependent hydrolases"/>
    <property type="match status" value="1"/>
</dbReference>